<gene>
    <name evidence="5" type="ORF">EKO04_006610</name>
</gene>
<evidence type="ECO:0008006" key="7">
    <source>
        <dbReference type="Google" id="ProtNLM"/>
    </source>
</evidence>
<dbReference type="InterPro" id="IPR000675">
    <property type="entry name" value="Cutinase/axe"/>
</dbReference>
<dbReference type="Proteomes" id="UP000651452">
    <property type="component" value="Unassembled WGS sequence"/>
</dbReference>
<protein>
    <recommendedName>
        <fullName evidence="7">Cutinase</fullName>
    </recommendedName>
</protein>
<keyword evidence="1" id="KW-0378">Hydrolase</keyword>
<evidence type="ECO:0000256" key="3">
    <source>
        <dbReference type="SAM" id="MobiDB-lite"/>
    </source>
</evidence>
<reference evidence="5" key="1">
    <citation type="submission" date="2018-12" db="EMBL/GenBank/DDBJ databases">
        <authorList>
            <person name="Syme R.A."/>
            <person name="Farfan-Caceres L."/>
            <person name="Lichtenzveig J."/>
        </authorList>
    </citation>
    <scope>NUCLEOTIDE SEQUENCE</scope>
    <source>
        <strain evidence="5">Al4</strain>
    </source>
</reference>
<dbReference type="GO" id="GO:0052689">
    <property type="term" value="F:carboxylic ester hydrolase activity"/>
    <property type="evidence" value="ECO:0007669"/>
    <property type="project" value="UniProtKB-ARBA"/>
</dbReference>
<evidence type="ECO:0000256" key="1">
    <source>
        <dbReference type="ARBA" id="ARBA00022801"/>
    </source>
</evidence>
<dbReference type="OrthoDB" id="3225429at2759"/>
<accession>A0A8H7MCZ1</accession>
<dbReference type="Pfam" id="PF01083">
    <property type="entry name" value="Cutinase"/>
    <property type="match status" value="1"/>
</dbReference>
<evidence type="ECO:0000313" key="5">
    <source>
        <dbReference type="EMBL" id="KAF9695406.1"/>
    </source>
</evidence>
<reference evidence="5" key="2">
    <citation type="submission" date="2020-09" db="EMBL/GenBank/DDBJ databases">
        <title>Reference genome assembly for Australian Ascochyta lentis isolate Al4.</title>
        <authorList>
            <person name="Lee R.C."/>
            <person name="Farfan-Caceres L.M."/>
            <person name="Debler J.W."/>
            <person name="Williams A.H."/>
            <person name="Henares B.M."/>
        </authorList>
    </citation>
    <scope>NUCLEOTIDE SEQUENCE</scope>
    <source>
        <strain evidence="5">Al4</strain>
    </source>
</reference>
<feature type="region of interest" description="Disordered" evidence="3">
    <location>
        <begin position="206"/>
        <end position="228"/>
    </location>
</feature>
<keyword evidence="2" id="KW-1015">Disulfide bond</keyword>
<comment type="caution">
    <text evidence="5">The sequence shown here is derived from an EMBL/GenBank/DDBJ whole genome shotgun (WGS) entry which is preliminary data.</text>
</comment>
<organism evidence="5 6">
    <name type="scientific">Ascochyta lentis</name>
    <dbReference type="NCBI Taxonomy" id="205686"/>
    <lineage>
        <taxon>Eukaryota</taxon>
        <taxon>Fungi</taxon>
        <taxon>Dikarya</taxon>
        <taxon>Ascomycota</taxon>
        <taxon>Pezizomycotina</taxon>
        <taxon>Dothideomycetes</taxon>
        <taxon>Pleosporomycetidae</taxon>
        <taxon>Pleosporales</taxon>
        <taxon>Pleosporineae</taxon>
        <taxon>Didymellaceae</taxon>
        <taxon>Ascochyta</taxon>
    </lineage>
</organism>
<feature type="chain" id="PRO_5034695383" description="Cutinase" evidence="4">
    <location>
        <begin position="19"/>
        <end position="228"/>
    </location>
</feature>
<evidence type="ECO:0000313" key="6">
    <source>
        <dbReference type="Proteomes" id="UP000651452"/>
    </source>
</evidence>
<feature type="signal peptide" evidence="4">
    <location>
        <begin position="1"/>
        <end position="18"/>
    </location>
</feature>
<dbReference type="SUPFAM" id="SSF53474">
    <property type="entry name" value="alpha/beta-Hydrolases"/>
    <property type="match status" value="1"/>
</dbReference>
<dbReference type="PANTHER" id="PTHR33630:SF9">
    <property type="entry name" value="CUTINASE 4"/>
    <property type="match status" value="1"/>
</dbReference>
<dbReference type="InterPro" id="IPR029058">
    <property type="entry name" value="AB_hydrolase_fold"/>
</dbReference>
<dbReference type="SMART" id="SM01110">
    <property type="entry name" value="Cutinase"/>
    <property type="match status" value="1"/>
</dbReference>
<dbReference type="Gene3D" id="3.40.50.1820">
    <property type="entry name" value="alpha/beta hydrolase"/>
    <property type="match status" value="1"/>
</dbReference>
<dbReference type="PANTHER" id="PTHR33630">
    <property type="entry name" value="CUTINASE RV1984C-RELATED-RELATED"/>
    <property type="match status" value="1"/>
</dbReference>
<feature type="compositionally biased region" description="Polar residues" evidence="3">
    <location>
        <begin position="206"/>
        <end position="222"/>
    </location>
</feature>
<keyword evidence="4" id="KW-0732">Signal</keyword>
<dbReference type="AlphaFoldDB" id="A0A8H7MCZ1"/>
<proteinExistence type="predicted"/>
<name>A0A8H7MCZ1_9PLEO</name>
<keyword evidence="6" id="KW-1185">Reference proteome</keyword>
<sequence>MHASTLLSLLPLLAVSSAAPVEEVKRAASASCPSYTIINTRGTGEAQGPSAGFRTMNSRITAALSGGKIYNTVYAAGFDQNSAAGTQDIINKITSTLASSPNECFILEGYSQGAAATVNAMPKLTGANFNAVKGVFLIGDPAHKAGLTCNVDNNGGTTTRNVNGLSARVGTTIPSNWVSKTLDVCILGDGVCDTTNGAGINAQHLQYPNDAPTQNQGTSYVTKQLGGS</sequence>
<evidence type="ECO:0000256" key="4">
    <source>
        <dbReference type="SAM" id="SignalP"/>
    </source>
</evidence>
<dbReference type="EMBL" id="RZGK01000011">
    <property type="protein sequence ID" value="KAF9695406.1"/>
    <property type="molecule type" value="Genomic_DNA"/>
</dbReference>
<evidence type="ECO:0000256" key="2">
    <source>
        <dbReference type="ARBA" id="ARBA00023157"/>
    </source>
</evidence>